<evidence type="ECO:0000313" key="3">
    <source>
        <dbReference type="Proteomes" id="UP001501490"/>
    </source>
</evidence>
<organism evidence="2 3">
    <name type="scientific">Microlunatus ginsengisoli</name>
    <dbReference type="NCBI Taxonomy" id="363863"/>
    <lineage>
        <taxon>Bacteria</taxon>
        <taxon>Bacillati</taxon>
        <taxon>Actinomycetota</taxon>
        <taxon>Actinomycetes</taxon>
        <taxon>Propionibacteriales</taxon>
        <taxon>Propionibacteriaceae</taxon>
        <taxon>Microlunatus</taxon>
    </lineage>
</organism>
<reference evidence="3" key="1">
    <citation type="journal article" date="2019" name="Int. J. Syst. Evol. Microbiol.">
        <title>The Global Catalogue of Microorganisms (GCM) 10K type strain sequencing project: providing services to taxonomists for standard genome sequencing and annotation.</title>
        <authorList>
            <consortium name="The Broad Institute Genomics Platform"/>
            <consortium name="The Broad Institute Genome Sequencing Center for Infectious Disease"/>
            <person name="Wu L."/>
            <person name="Ma J."/>
        </authorList>
    </citation>
    <scope>NUCLEOTIDE SEQUENCE [LARGE SCALE GENOMIC DNA]</scope>
    <source>
        <strain evidence="3">JCM 16929</strain>
    </source>
</reference>
<gene>
    <name evidence="2" type="ORF">GCM10022236_41200</name>
</gene>
<keyword evidence="1" id="KW-0812">Transmembrane</keyword>
<name>A0ABP7AKH9_9ACTN</name>
<dbReference type="EMBL" id="BAABAB010000036">
    <property type="protein sequence ID" value="GAA3634412.1"/>
    <property type="molecule type" value="Genomic_DNA"/>
</dbReference>
<proteinExistence type="predicted"/>
<comment type="caution">
    <text evidence="2">The sequence shown here is derived from an EMBL/GenBank/DDBJ whole genome shotgun (WGS) entry which is preliminary data.</text>
</comment>
<evidence type="ECO:0000256" key="1">
    <source>
        <dbReference type="SAM" id="Phobius"/>
    </source>
</evidence>
<protein>
    <submittedName>
        <fullName evidence="2">Uncharacterized protein</fullName>
    </submittedName>
</protein>
<feature type="transmembrane region" description="Helical" evidence="1">
    <location>
        <begin position="43"/>
        <end position="64"/>
    </location>
</feature>
<keyword evidence="3" id="KW-1185">Reference proteome</keyword>
<sequence length="72" mass="7935">MGRMKAFGAFWYDFVVGDDWLMAAGIVASLMITAIAVRVADLLAWWIVPVAIVILLPVSLWRAVKADRAAED</sequence>
<keyword evidence="1" id="KW-1133">Transmembrane helix</keyword>
<keyword evidence="1" id="KW-0472">Membrane</keyword>
<dbReference type="Proteomes" id="UP001501490">
    <property type="component" value="Unassembled WGS sequence"/>
</dbReference>
<evidence type="ECO:0000313" key="2">
    <source>
        <dbReference type="EMBL" id="GAA3634412.1"/>
    </source>
</evidence>
<accession>A0ABP7AKH9</accession>
<feature type="transmembrane region" description="Helical" evidence="1">
    <location>
        <begin position="20"/>
        <end position="37"/>
    </location>
</feature>